<keyword evidence="3" id="KW-0804">Transcription</keyword>
<dbReference type="SMART" id="SM00345">
    <property type="entry name" value="HTH_GNTR"/>
    <property type="match status" value="1"/>
</dbReference>
<dbReference type="PRINTS" id="PR00035">
    <property type="entry name" value="HTHGNTR"/>
</dbReference>
<proteinExistence type="predicted"/>
<dbReference type="CDD" id="cd07377">
    <property type="entry name" value="WHTH_GntR"/>
    <property type="match status" value="1"/>
</dbReference>
<dbReference type="PANTHER" id="PTHR44846">
    <property type="entry name" value="MANNOSYL-D-GLYCERATE TRANSPORT/METABOLISM SYSTEM REPRESSOR MNGR-RELATED"/>
    <property type="match status" value="1"/>
</dbReference>
<gene>
    <name evidence="5" type="ORF">HGA08_15275</name>
</gene>
<dbReference type="GO" id="GO:0003700">
    <property type="term" value="F:DNA-binding transcription factor activity"/>
    <property type="evidence" value="ECO:0007669"/>
    <property type="project" value="InterPro"/>
</dbReference>
<evidence type="ECO:0000256" key="1">
    <source>
        <dbReference type="ARBA" id="ARBA00023015"/>
    </source>
</evidence>
<dbReference type="SUPFAM" id="SSF64288">
    <property type="entry name" value="Chorismate lyase-like"/>
    <property type="match status" value="1"/>
</dbReference>
<dbReference type="InterPro" id="IPR036388">
    <property type="entry name" value="WH-like_DNA-bd_sf"/>
</dbReference>
<dbReference type="InterPro" id="IPR011663">
    <property type="entry name" value="UTRA"/>
</dbReference>
<dbReference type="RefSeq" id="WP_067874873.1">
    <property type="nucleotide sequence ID" value="NZ_JAAXOP010000007.1"/>
</dbReference>
<evidence type="ECO:0000256" key="2">
    <source>
        <dbReference type="ARBA" id="ARBA00023125"/>
    </source>
</evidence>
<dbReference type="Proteomes" id="UP000565711">
    <property type="component" value="Unassembled WGS sequence"/>
</dbReference>
<organism evidence="5 6">
    <name type="scientific">Nocardia vermiculata</name>
    <dbReference type="NCBI Taxonomy" id="257274"/>
    <lineage>
        <taxon>Bacteria</taxon>
        <taxon>Bacillati</taxon>
        <taxon>Actinomycetota</taxon>
        <taxon>Actinomycetes</taxon>
        <taxon>Mycobacteriales</taxon>
        <taxon>Nocardiaceae</taxon>
        <taxon>Nocardia</taxon>
    </lineage>
</organism>
<sequence length="247" mass="26924">MPQIQEVLPKYLQIAGHLRDQIVRGDLPPGAEVQSERELAVAWNVARPTASKALQVLRQQGLVESRQGSGTYVRAPHAAPRARERLERASTLGTMYSDSESVEFPAVGFAIGPAHVTESLNLPAGDRVVRRQRIISNDTGVVELSTSWFPGYFAEIAPRLLLTERVGGGTLGYLAKAAGKRAAYVHDQACARAATDDENAVLGLSACSPVLAYWLVAYDSADSPIQFDEAVYPPERWAVRQEYPVNI</sequence>
<dbReference type="InterPro" id="IPR000524">
    <property type="entry name" value="Tscrpt_reg_HTH_GntR"/>
</dbReference>
<keyword evidence="6" id="KW-1185">Reference proteome</keyword>
<comment type="caution">
    <text evidence="5">The sequence shown here is derived from an EMBL/GenBank/DDBJ whole genome shotgun (WGS) entry which is preliminary data.</text>
</comment>
<dbReference type="Gene3D" id="3.40.1410.10">
    <property type="entry name" value="Chorismate lyase-like"/>
    <property type="match status" value="1"/>
</dbReference>
<evidence type="ECO:0000313" key="6">
    <source>
        <dbReference type="Proteomes" id="UP000565711"/>
    </source>
</evidence>
<keyword evidence="2" id="KW-0238">DNA-binding</keyword>
<dbReference type="PANTHER" id="PTHR44846:SF17">
    <property type="entry name" value="GNTR-FAMILY TRANSCRIPTIONAL REGULATOR"/>
    <property type="match status" value="1"/>
</dbReference>
<reference evidence="5 6" key="1">
    <citation type="submission" date="2020-04" db="EMBL/GenBank/DDBJ databases">
        <title>MicrobeNet Type strains.</title>
        <authorList>
            <person name="Nicholson A.C."/>
        </authorList>
    </citation>
    <scope>NUCLEOTIDE SEQUENCE [LARGE SCALE GENOMIC DNA]</scope>
    <source>
        <strain evidence="5 6">JCM 12354</strain>
    </source>
</reference>
<dbReference type="InterPro" id="IPR050679">
    <property type="entry name" value="Bact_HTH_transcr_reg"/>
</dbReference>
<dbReference type="Gene3D" id="1.10.10.10">
    <property type="entry name" value="Winged helix-like DNA-binding domain superfamily/Winged helix DNA-binding domain"/>
    <property type="match status" value="1"/>
</dbReference>
<dbReference type="GO" id="GO:0003677">
    <property type="term" value="F:DNA binding"/>
    <property type="evidence" value="ECO:0007669"/>
    <property type="project" value="UniProtKB-KW"/>
</dbReference>
<protein>
    <submittedName>
        <fullName evidence="5">GntR family transcriptional regulator</fullName>
    </submittedName>
</protein>
<evidence type="ECO:0000259" key="4">
    <source>
        <dbReference type="PROSITE" id="PS50949"/>
    </source>
</evidence>
<feature type="domain" description="HTH gntR-type" evidence="4">
    <location>
        <begin position="8"/>
        <end position="76"/>
    </location>
</feature>
<dbReference type="InterPro" id="IPR036390">
    <property type="entry name" value="WH_DNA-bd_sf"/>
</dbReference>
<dbReference type="SUPFAM" id="SSF46785">
    <property type="entry name" value="Winged helix' DNA-binding domain"/>
    <property type="match status" value="1"/>
</dbReference>
<dbReference type="SMART" id="SM00866">
    <property type="entry name" value="UTRA"/>
    <property type="match status" value="1"/>
</dbReference>
<dbReference type="InterPro" id="IPR028978">
    <property type="entry name" value="Chorismate_lyase_/UTRA_dom_sf"/>
</dbReference>
<dbReference type="Pfam" id="PF00392">
    <property type="entry name" value="GntR"/>
    <property type="match status" value="1"/>
</dbReference>
<accession>A0A846Y0F4</accession>
<dbReference type="Pfam" id="PF07702">
    <property type="entry name" value="UTRA"/>
    <property type="match status" value="1"/>
</dbReference>
<keyword evidence="1" id="KW-0805">Transcription regulation</keyword>
<dbReference type="PROSITE" id="PS50949">
    <property type="entry name" value="HTH_GNTR"/>
    <property type="match status" value="1"/>
</dbReference>
<name>A0A846Y0F4_9NOCA</name>
<evidence type="ECO:0000256" key="3">
    <source>
        <dbReference type="ARBA" id="ARBA00023163"/>
    </source>
</evidence>
<dbReference type="EMBL" id="JAAXOP010000007">
    <property type="protein sequence ID" value="NKY51585.1"/>
    <property type="molecule type" value="Genomic_DNA"/>
</dbReference>
<evidence type="ECO:0000313" key="5">
    <source>
        <dbReference type="EMBL" id="NKY51585.1"/>
    </source>
</evidence>
<dbReference type="AlphaFoldDB" id="A0A846Y0F4"/>
<dbReference type="GO" id="GO:0045892">
    <property type="term" value="P:negative regulation of DNA-templated transcription"/>
    <property type="evidence" value="ECO:0007669"/>
    <property type="project" value="TreeGrafter"/>
</dbReference>